<evidence type="ECO:0000313" key="4">
    <source>
        <dbReference type="Proteomes" id="UP000008792"/>
    </source>
</evidence>
<dbReference type="Proteomes" id="UP000008792">
    <property type="component" value="Unassembled WGS sequence"/>
</dbReference>
<gene>
    <name evidence="3" type="primary">Dvir\GJ18850</name>
    <name evidence="3" type="ORF">Dvir_GJ18850</name>
</gene>
<keyword evidence="2" id="KW-1133">Transmembrane helix</keyword>
<dbReference type="AlphaFoldDB" id="A0A0Q9W0T9"/>
<feature type="transmembrane region" description="Helical" evidence="2">
    <location>
        <begin position="56"/>
        <end position="76"/>
    </location>
</feature>
<evidence type="ECO:0000313" key="3">
    <source>
        <dbReference type="EMBL" id="KRF78562.1"/>
    </source>
</evidence>
<feature type="region of interest" description="Disordered" evidence="1">
    <location>
        <begin position="375"/>
        <end position="405"/>
    </location>
</feature>
<proteinExistence type="predicted"/>
<reference evidence="3 4" key="1">
    <citation type="journal article" date="2007" name="Nature">
        <title>Evolution of genes and genomes on the Drosophila phylogeny.</title>
        <authorList>
            <consortium name="Drosophila 12 Genomes Consortium"/>
            <person name="Clark A.G."/>
            <person name="Eisen M.B."/>
            <person name="Smith D.R."/>
            <person name="Bergman C.M."/>
            <person name="Oliver B."/>
            <person name="Markow T.A."/>
            <person name="Kaufman T.C."/>
            <person name="Kellis M."/>
            <person name="Gelbart W."/>
            <person name="Iyer V.N."/>
            <person name="Pollard D.A."/>
            <person name="Sackton T.B."/>
            <person name="Larracuente A.M."/>
            <person name="Singh N.D."/>
            <person name="Abad J.P."/>
            <person name="Abt D.N."/>
            <person name="Adryan B."/>
            <person name="Aguade M."/>
            <person name="Akashi H."/>
            <person name="Anderson W.W."/>
            <person name="Aquadro C.F."/>
            <person name="Ardell D.H."/>
            <person name="Arguello R."/>
            <person name="Artieri C.G."/>
            <person name="Barbash D.A."/>
            <person name="Barker D."/>
            <person name="Barsanti P."/>
            <person name="Batterham P."/>
            <person name="Batzoglou S."/>
            <person name="Begun D."/>
            <person name="Bhutkar A."/>
            <person name="Blanco E."/>
            <person name="Bosak S.A."/>
            <person name="Bradley R.K."/>
            <person name="Brand A.D."/>
            <person name="Brent M.R."/>
            <person name="Brooks A.N."/>
            <person name="Brown R.H."/>
            <person name="Butlin R.K."/>
            <person name="Caggese C."/>
            <person name="Calvi B.R."/>
            <person name="Bernardo de Carvalho A."/>
            <person name="Caspi A."/>
            <person name="Castrezana S."/>
            <person name="Celniker S.E."/>
            <person name="Chang J.L."/>
            <person name="Chapple C."/>
            <person name="Chatterji S."/>
            <person name="Chinwalla A."/>
            <person name="Civetta A."/>
            <person name="Clifton S.W."/>
            <person name="Comeron J.M."/>
            <person name="Costello J.C."/>
            <person name="Coyne J.A."/>
            <person name="Daub J."/>
            <person name="David R.G."/>
            <person name="Delcher A.L."/>
            <person name="Delehaunty K."/>
            <person name="Do C.B."/>
            <person name="Ebling H."/>
            <person name="Edwards K."/>
            <person name="Eickbush T."/>
            <person name="Evans J.D."/>
            <person name="Filipski A."/>
            <person name="Findeiss S."/>
            <person name="Freyhult E."/>
            <person name="Fulton L."/>
            <person name="Fulton R."/>
            <person name="Garcia A.C."/>
            <person name="Gardiner A."/>
            <person name="Garfield D.A."/>
            <person name="Garvin B.E."/>
            <person name="Gibson G."/>
            <person name="Gilbert D."/>
            <person name="Gnerre S."/>
            <person name="Godfrey J."/>
            <person name="Good R."/>
            <person name="Gotea V."/>
            <person name="Gravely B."/>
            <person name="Greenberg A.J."/>
            <person name="Griffiths-Jones S."/>
            <person name="Gross S."/>
            <person name="Guigo R."/>
            <person name="Gustafson E.A."/>
            <person name="Haerty W."/>
            <person name="Hahn M.W."/>
            <person name="Halligan D.L."/>
            <person name="Halpern A.L."/>
            <person name="Halter G.M."/>
            <person name="Han M.V."/>
            <person name="Heger A."/>
            <person name="Hillier L."/>
            <person name="Hinrichs A.S."/>
            <person name="Holmes I."/>
            <person name="Hoskins R.A."/>
            <person name="Hubisz M.J."/>
            <person name="Hultmark D."/>
            <person name="Huntley M.A."/>
            <person name="Jaffe D.B."/>
            <person name="Jagadeeshan S."/>
            <person name="Jeck W.R."/>
            <person name="Johnson J."/>
            <person name="Jones C.D."/>
            <person name="Jordan W.C."/>
            <person name="Karpen G.H."/>
            <person name="Kataoka E."/>
            <person name="Keightley P.D."/>
            <person name="Kheradpour P."/>
            <person name="Kirkness E.F."/>
            <person name="Koerich L.B."/>
            <person name="Kristiansen K."/>
            <person name="Kudrna D."/>
            <person name="Kulathinal R.J."/>
            <person name="Kumar S."/>
            <person name="Kwok R."/>
            <person name="Lander E."/>
            <person name="Langley C.H."/>
            <person name="Lapoint R."/>
            <person name="Lazzaro B.P."/>
            <person name="Lee S.J."/>
            <person name="Levesque L."/>
            <person name="Li R."/>
            <person name="Lin C.F."/>
            <person name="Lin M.F."/>
            <person name="Lindblad-Toh K."/>
            <person name="Llopart A."/>
            <person name="Long M."/>
            <person name="Low L."/>
            <person name="Lozovsky E."/>
            <person name="Lu J."/>
            <person name="Luo M."/>
            <person name="Machado C.A."/>
            <person name="Makalowski W."/>
            <person name="Marzo M."/>
            <person name="Matsuda M."/>
            <person name="Matzkin L."/>
            <person name="McAllister B."/>
            <person name="McBride C.S."/>
            <person name="McKernan B."/>
            <person name="McKernan K."/>
            <person name="Mendez-Lago M."/>
            <person name="Minx P."/>
            <person name="Mollenhauer M.U."/>
            <person name="Montooth K."/>
            <person name="Mount S.M."/>
            <person name="Mu X."/>
            <person name="Myers E."/>
            <person name="Negre B."/>
            <person name="Newfeld S."/>
            <person name="Nielsen R."/>
            <person name="Noor M.A."/>
            <person name="O'Grady P."/>
            <person name="Pachter L."/>
            <person name="Papaceit M."/>
            <person name="Parisi M.J."/>
            <person name="Parisi M."/>
            <person name="Parts L."/>
            <person name="Pedersen J.S."/>
            <person name="Pesole G."/>
            <person name="Phillippy A.M."/>
            <person name="Ponting C.P."/>
            <person name="Pop M."/>
            <person name="Porcelli D."/>
            <person name="Powell J.R."/>
            <person name="Prohaska S."/>
            <person name="Pruitt K."/>
            <person name="Puig M."/>
            <person name="Quesneville H."/>
            <person name="Ram K.R."/>
            <person name="Rand D."/>
            <person name="Rasmussen M.D."/>
            <person name="Reed L.K."/>
            <person name="Reenan R."/>
            <person name="Reily A."/>
            <person name="Remington K.A."/>
            <person name="Rieger T.T."/>
            <person name="Ritchie M.G."/>
            <person name="Robin C."/>
            <person name="Rogers Y.H."/>
            <person name="Rohde C."/>
            <person name="Rozas J."/>
            <person name="Rubenfield M.J."/>
            <person name="Ruiz A."/>
            <person name="Russo S."/>
            <person name="Salzberg S.L."/>
            <person name="Sanchez-Gracia A."/>
            <person name="Saranga D.J."/>
            <person name="Sato H."/>
            <person name="Schaeffer S.W."/>
            <person name="Schatz M.C."/>
            <person name="Schlenke T."/>
            <person name="Schwartz R."/>
            <person name="Segarra C."/>
            <person name="Singh R.S."/>
            <person name="Sirot L."/>
            <person name="Sirota M."/>
            <person name="Sisneros N.B."/>
            <person name="Smith C.D."/>
            <person name="Smith T.F."/>
            <person name="Spieth J."/>
            <person name="Stage D.E."/>
            <person name="Stark A."/>
            <person name="Stephan W."/>
            <person name="Strausberg R.L."/>
            <person name="Strempel S."/>
            <person name="Sturgill D."/>
            <person name="Sutton G."/>
            <person name="Sutton G.G."/>
            <person name="Tao W."/>
            <person name="Teichmann S."/>
            <person name="Tobari Y.N."/>
            <person name="Tomimura Y."/>
            <person name="Tsolas J.M."/>
            <person name="Valente V.L."/>
            <person name="Venter E."/>
            <person name="Venter J.C."/>
            <person name="Vicario S."/>
            <person name="Vieira F.G."/>
            <person name="Vilella A.J."/>
            <person name="Villasante A."/>
            <person name="Walenz B."/>
            <person name="Wang J."/>
            <person name="Wasserman M."/>
            <person name="Watts T."/>
            <person name="Wilson D."/>
            <person name="Wilson R.K."/>
            <person name="Wing R.A."/>
            <person name="Wolfner M.F."/>
            <person name="Wong A."/>
            <person name="Wong G.K."/>
            <person name="Wu C.I."/>
            <person name="Wu G."/>
            <person name="Yamamoto D."/>
            <person name="Yang H.P."/>
            <person name="Yang S.P."/>
            <person name="Yorke J.A."/>
            <person name="Yoshida K."/>
            <person name="Zdobnov E."/>
            <person name="Zhang P."/>
            <person name="Zhang Y."/>
            <person name="Zimin A.V."/>
            <person name="Baldwin J."/>
            <person name="Abdouelleil A."/>
            <person name="Abdulkadir J."/>
            <person name="Abebe A."/>
            <person name="Abera B."/>
            <person name="Abreu J."/>
            <person name="Acer S.C."/>
            <person name="Aftuck L."/>
            <person name="Alexander A."/>
            <person name="An P."/>
            <person name="Anderson E."/>
            <person name="Anderson S."/>
            <person name="Arachi H."/>
            <person name="Azer M."/>
            <person name="Bachantsang P."/>
            <person name="Barry A."/>
            <person name="Bayul T."/>
            <person name="Berlin A."/>
            <person name="Bessette D."/>
            <person name="Bloom T."/>
            <person name="Blye J."/>
            <person name="Boguslavskiy L."/>
            <person name="Bonnet C."/>
            <person name="Boukhgalter B."/>
            <person name="Bourzgui I."/>
            <person name="Brown A."/>
            <person name="Cahill P."/>
            <person name="Channer S."/>
            <person name="Cheshatsang Y."/>
            <person name="Chuda L."/>
            <person name="Citroen M."/>
            <person name="Collymore A."/>
            <person name="Cooke P."/>
            <person name="Costello M."/>
            <person name="D'Aco K."/>
            <person name="Daza R."/>
            <person name="De Haan G."/>
            <person name="DeGray S."/>
            <person name="DeMaso C."/>
            <person name="Dhargay N."/>
            <person name="Dooley K."/>
            <person name="Dooley E."/>
            <person name="Doricent M."/>
            <person name="Dorje P."/>
            <person name="Dorjee K."/>
            <person name="Dupes A."/>
            <person name="Elong R."/>
            <person name="Falk J."/>
            <person name="Farina A."/>
            <person name="Faro S."/>
            <person name="Ferguson D."/>
            <person name="Fisher S."/>
            <person name="Foley C.D."/>
            <person name="Franke A."/>
            <person name="Friedrich D."/>
            <person name="Gadbois L."/>
            <person name="Gearin G."/>
            <person name="Gearin C.R."/>
            <person name="Giannoukos G."/>
            <person name="Goode T."/>
            <person name="Graham J."/>
            <person name="Grandbois E."/>
            <person name="Grewal S."/>
            <person name="Gyaltsen K."/>
            <person name="Hafez N."/>
            <person name="Hagos B."/>
            <person name="Hall J."/>
            <person name="Henson C."/>
            <person name="Hollinger A."/>
            <person name="Honan T."/>
            <person name="Huard M.D."/>
            <person name="Hughes L."/>
            <person name="Hurhula B."/>
            <person name="Husby M.E."/>
            <person name="Kamat A."/>
            <person name="Kanga B."/>
            <person name="Kashin S."/>
            <person name="Khazanovich D."/>
            <person name="Kisner P."/>
            <person name="Lance K."/>
            <person name="Lara M."/>
            <person name="Lee W."/>
            <person name="Lennon N."/>
            <person name="Letendre F."/>
            <person name="LeVine R."/>
            <person name="Lipovsky A."/>
            <person name="Liu X."/>
            <person name="Liu J."/>
            <person name="Liu S."/>
            <person name="Lokyitsang T."/>
            <person name="Lokyitsang Y."/>
            <person name="Lubonja R."/>
            <person name="Lui A."/>
            <person name="MacDonald P."/>
            <person name="Magnisalis V."/>
            <person name="Maru K."/>
            <person name="Matthews C."/>
            <person name="McCusker W."/>
            <person name="McDonough S."/>
            <person name="Mehta T."/>
            <person name="Meldrim J."/>
            <person name="Meneus L."/>
            <person name="Mihai O."/>
            <person name="Mihalev A."/>
            <person name="Mihova T."/>
            <person name="Mittelman R."/>
            <person name="Mlenga V."/>
            <person name="Montmayeur A."/>
            <person name="Mulrain L."/>
            <person name="Navidi A."/>
            <person name="Naylor J."/>
            <person name="Negash T."/>
            <person name="Nguyen T."/>
            <person name="Nguyen N."/>
            <person name="Nicol R."/>
            <person name="Norbu C."/>
            <person name="Norbu N."/>
            <person name="Novod N."/>
            <person name="O'Neill B."/>
            <person name="Osman S."/>
            <person name="Markiewicz E."/>
            <person name="Oyono O.L."/>
            <person name="Patti C."/>
            <person name="Phunkhang P."/>
            <person name="Pierre F."/>
            <person name="Priest M."/>
            <person name="Raghuraman S."/>
            <person name="Rege F."/>
            <person name="Reyes R."/>
            <person name="Rise C."/>
            <person name="Rogov P."/>
            <person name="Ross K."/>
            <person name="Ryan E."/>
            <person name="Settipalli S."/>
            <person name="Shea T."/>
            <person name="Sherpa N."/>
            <person name="Shi L."/>
            <person name="Shih D."/>
            <person name="Sparrow T."/>
            <person name="Spaulding J."/>
            <person name="Stalker J."/>
            <person name="Stange-Thomann N."/>
            <person name="Stavropoulos S."/>
            <person name="Stone C."/>
            <person name="Strader C."/>
            <person name="Tesfaye S."/>
            <person name="Thomson T."/>
            <person name="Thoulutsang Y."/>
            <person name="Thoulutsang D."/>
            <person name="Topham K."/>
            <person name="Topping I."/>
            <person name="Tsamla T."/>
            <person name="Vassiliev H."/>
            <person name="Vo A."/>
            <person name="Wangchuk T."/>
            <person name="Wangdi T."/>
            <person name="Weiand M."/>
            <person name="Wilkinson J."/>
            <person name="Wilson A."/>
            <person name="Yadav S."/>
            <person name="Young G."/>
            <person name="Yu Q."/>
            <person name="Zembek L."/>
            <person name="Zhong D."/>
            <person name="Zimmer A."/>
            <person name="Zwirko Z."/>
            <person name="Jaffe D.B."/>
            <person name="Alvarez P."/>
            <person name="Brockman W."/>
            <person name="Butler J."/>
            <person name="Chin C."/>
            <person name="Gnerre S."/>
            <person name="Grabherr M."/>
            <person name="Kleber M."/>
            <person name="Mauceli E."/>
            <person name="MacCallum I."/>
        </authorList>
    </citation>
    <scope>NUCLEOTIDE SEQUENCE [LARGE SCALE GENOMIC DNA]</scope>
    <source>
        <strain evidence="4">Tucson 15010-1051.87</strain>
    </source>
</reference>
<dbReference type="FunCoup" id="A0A0Q9W0T9">
    <property type="interactions" value="1"/>
</dbReference>
<keyword evidence="2" id="KW-0812">Transmembrane</keyword>
<dbReference type="EMBL" id="CH940662">
    <property type="protein sequence ID" value="KRF78562.1"/>
    <property type="molecule type" value="Genomic_DNA"/>
</dbReference>
<organism evidence="3 4">
    <name type="scientific">Drosophila virilis</name>
    <name type="common">Fruit fly</name>
    <dbReference type="NCBI Taxonomy" id="7244"/>
    <lineage>
        <taxon>Eukaryota</taxon>
        <taxon>Metazoa</taxon>
        <taxon>Ecdysozoa</taxon>
        <taxon>Arthropoda</taxon>
        <taxon>Hexapoda</taxon>
        <taxon>Insecta</taxon>
        <taxon>Pterygota</taxon>
        <taxon>Neoptera</taxon>
        <taxon>Endopterygota</taxon>
        <taxon>Diptera</taxon>
        <taxon>Brachycera</taxon>
        <taxon>Muscomorpha</taxon>
        <taxon>Ephydroidea</taxon>
        <taxon>Drosophilidae</taxon>
        <taxon>Drosophila</taxon>
    </lineage>
</organism>
<feature type="transmembrane region" description="Helical" evidence="2">
    <location>
        <begin position="122"/>
        <end position="143"/>
    </location>
</feature>
<feature type="transmembrane region" description="Helical" evidence="2">
    <location>
        <begin position="91"/>
        <end position="115"/>
    </location>
</feature>
<accession>A0A0Q9W0T9</accession>
<feature type="region of interest" description="Disordered" evidence="1">
    <location>
        <begin position="1"/>
        <end position="33"/>
    </location>
</feature>
<evidence type="ECO:0000256" key="2">
    <source>
        <dbReference type="SAM" id="Phobius"/>
    </source>
</evidence>
<feature type="compositionally biased region" description="Polar residues" evidence="1">
    <location>
        <begin position="1"/>
        <end position="12"/>
    </location>
</feature>
<sequence>MNYQKASETHSPSPFKKPKRPTTDSIKANGNGNGNGNSIQNFWNERIMERFIKANLFIICCVAAGLLLIVYLGAFSCEVSWLLEAHGELPIAAYALCSLYFVMFVATTILIHGLVSGLCWPLFAWSGAIGLLSIPELVLVMLMTTQHWVSMPKGSCSTLADTPSTQGLQSVHGLTELTSYLIRLIINCLALICVIPTGIKWRRETQVLSQLQGLATRLSLQTPAPSVPMTKADSRRSSQRLGGFENAGYQLCDETKLPLGAGHLNNGNAGQLFGSQNEFNASMFAPALAQQFSNGAQRSSGSGNGNGGHRAQSLMDLRCTLPGMYNPRHVLDTEDKNAKYFNITIDDLKNNLHDSHRPSPPSLIGSTSNDPIYCSIEPKQLTPPPPTQLRHHQQQGQRGKSPPTKLTRNCISLENLDGISKVHNDLAAYGNNLLQNYTQQQQYYLAMLLNNPLQQQAAAAAAANLYRRPSACSATGSCSVLAQPLQRRGSQHQQQQQHIQYYGGFGYANYANPYITANSKLSLGNESDDYRKYRDVAL</sequence>
<protein>
    <submittedName>
        <fullName evidence="3">Uncharacterized protein, isoform B</fullName>
    </submittedName>
</protein>
<keyword evidence="2" id="KW-0472">Membrane</keyword>
<keyword evidence="4" id="KW-1185">Reference proteome</keyword>
<evidence type="ECO:0000256" key="1">
    <source>
        <dbReference type="SAM" id="MobiDB-lite"/>
    </source>
</evidence>
<name>A0A0Q9W0T9_DROVI</name>
<dbReference type="InParanoid" id="A0A0Q9W0T9"/>
<dbReference type="OrthoDB" id="6339047at2759"/>